<evidence type="ECO:0000313" key="3">
    <source>
        <dbReference type="EMBL" id="KAK9735064.1"/>
    </source>
</evidence>
<dbReference type="InterPro" id="IPR002885">
    <property type="entry name" value="PPR_rpt"/>
</dbReference>
<dbReference type="Pfam" id="PF01535">
    <property type="entry name" value="PPR"/>
    <property type="match status" value="2"/>
</dbReference>
<organism evidence="3 4">
    <name type="scientific">Saponaria officinalis</name>
    <name type="common">Common soapwort</name>
    <name type="synonym">Lychnis saponaria</name>
    <dbReference type="NCBI Taxonomy" id="3572"/>
    <lineage>
        <taxon>Eukaryota</taxon>
        <taxon>Viridiplantae</taxon>
        <taxon>Streptophyta</taxon>
        <taxon>Embryophyta</taxon>
        <taxon>Tracheophyta</taxon>
        <taxon>Spermatophyta</taxon>
        <taxon>Magnoliopsida</taxon>
        <taxon>eudicotyledons</taxon>
        <taxon>Gunneridae</taxon>
        <taxon>Pentapetalae</taxon>
        <taxon>Caryophyllales</taxon>
        <taxon>Caryophyllaceae</taxon>
        <taxon>Caryophylleae</taxon>
        <taxon>Saponaria</taxon>
    </lineage>
</organism>
<gene>
    <name evidence="3" type="ORF">RND81_04G181300</name>
</gene>
<name>A0AAW1LFP7_SAPOF</name>
<feature type="repeat" description="PPR" evidence="2">
    <location>
        <begin position="385"/>
        <end position="419"/>
    </location>
</feature>
<feature type="repeat" description="PPR" evidence="2">
    <location>
        <begin position="455"/>
        <end position="489"/>
    </location>
</feature>
<proteinExistence type="predicted"/>
<reference evidence="3" key="1">
    <citation type="submission" date="2024-03" db="EMBL/GenBank/DDBJ databases">
        <title>WGS assembly of Saponaria officinalis var. Norfolk2.</title>
        <authorList>
            <person name="Jenkins J."/>
            <person name="Shu S."/>
            <person name="Grimwood J."/>
            <person name="Barry K."/>
            <person name="Goodstein D."/>
            <person name="Schmutz J."/>
            <person name="Leebens-Mack J."/>
            <person name="Osbourn A."/>
        </authorList>
    </citation>
    <scope>NUCLEOTIDE SEQUENCE [LARGE SCALE GENOMIC DNA]</scope>
    <source>
        <strain evidence="3">JIC</strain>
    </source>
</reference>
<feature type="repeat" description="PPR" evidence="2">
    <location>
        <begin position="595"/>
        <end position="629"/>
    </location>
</feature>
<feature type="repeat" description="PPR" evidence="2">
    <location>
        <begin position="490"/>
        <end position="524"/>
    </location>
</feature>
<dbReference type="Pfam" id="PF12854">
    <property type="entry name" value="PPR_1"/>
    <property type="match status" value="2"/>
</dbReference>
<evidence type="ECO:0000313" key="4">
    <source>
        <dbReference type="Proteomes" id="UP001443914"/>
    </source>
</evidence>
<feature type="repeat" description="PPR" evidence="2">
    <location>
        <begin position="318"/>
        <end position="352"/>
    </location>
</feature>
<accession>A0AAW1LFP7</accession>
<protein>
    <recommendedName>
        <fullName evidence="5">Pentatricopeptide repeat-containing protein</fullName>
    </recommendedName>
</protein>
<dbReference type="Gene3D" id="1.25.40.10">
    <property type="entry name" value="Tetratricopeptide repeat domain"/>
    <property type="match status" value="6"/>
</dbReference>
<dbReference type="EMBL" id="JBDFQZ010000004">
    <property type="protein sequence ID" value="KAK9735064.1"/>
    <property type="molecule type" value="Genomic_DNA"/>
</dbReference>
<dbReference type="PROSITE" id="PS51375">
    <property type="entry name" value="PPR"/>
    <property type="match status" value="10"/>
</dbReference>
<sequence length="709" mass="79260">MKVPFFIKNGFTHGLNLSLVLGRKSSRFFSSVNLAFYHLSSSEDDNLYIEGSNNVLESSKCASDEGICEPYAARNWATNEFRSLSSSAHEREESGDAEMEVLEMILEEHGLGFSHFGTHGITFNEETIIKALNVLFFDGGNASLPLLFFNWLECSFGFKHTVRTVCSLIHILIIGKMNHMAIDLLRGLVCSHPQRIKCNELVQVLQDICTGSVLETVYSMIFRCYLLENVIDEAIETICLMKEVGMFPSCRGCNSLIKSLLELGYVESAWDFLDEMLSRFLVSEVTISLFIDYYCRKGNLGIGWKLLMHMNDYGIKPDVVAYTTFIHHLCKLSYVKEATCLVFKMIDMGVTPDIVLLTSIFDAYCKAERLDDAMCILKLFRVEPDLILYSSVISKFCKDNNMEQASSIFEEMLGMGIRPDCVSYTSMIDGYCKINNAGKALQLFGRMLKDGIQPSVITYTTLISCYGRNGDMEISQVLLQKLTRNGLTPDVAVYNTLINGYNNQGQFHESFELLTKMESVGASPDVVTYNTLINGLITGGYMLQANELMYELTTRGFSPDKVTFTSIMAGYASKGLLEESYSIWAYMNENNIVPDVVTCTALITGYCRAGLMDEANALFRQMVRAGVVPDLIMYNTLIHGLCRIGDVEGACQIMNMMIENGFCPNDVTYRALVLGYVKKHATNPTASAAYKMQLVLQGHGICFDNSCGD</sequence>
<dbReference type="InterPro" id="IPR011990">
    <property type="entry name" value="TPR-like_helical_dom_sf"/>
</dbReference>
<feature type="repeat" description="PPR" evidence="2">
    <location>
        <begin position="525"/>
        <end position="559"/>
    </location>
</feature>
<keyword evidence="4" id="KW-1185">Reference proteome</keyword>
<evidence type="ECO:0008006" key="5">
    <source>
        <dbReference type="Google" id="ProtNLM"/>
    </source>
</evidence>
<dbReference type="Proteomes" id="UP001443914">
    <property type="component" value="Unassembled WGS sequence"/>
</dbReference>
<feature type="repeat" description="PPR" evidence="2">
    <location>
        <begin position="283"/>
        <end position="317"/>
    </location>
</feature>
<dbReference type="PANTHER" id="PTHR45613:SF459">
    <property type="entry name" value="OS10G0497300 PROTEIN"/>
    <property type="match status" value="1"/>
</dbReference>
<evidence type="ECO:0000256" key="2">
    <source>
        <dbReference type="PROSITE-ProRule" id="PRU00708"/>
    </source>
</evidence>
<feature type="repeat" description="PPR" evidence="2">
    <location>
        <begin position="560"/>
        <end position="594"/>
    </location>
</feature>
<feature type="repeat" description="PPR" evidence="2">
    <location>
        <begin position="420"/>
        <end position="454"/>
    </location>
</feature>
<dbReference type="NCBIfam" id="TIGR00756">
    <property type="entry name" value="PPR"/>
    <property type="match status" value="11"/>
</dbReference>
<evidence type="ECO:0000256" key="1">
    <source>
        <dbReference type="ARBA" id="ARBA00022737"/>
    </source>
</evidence>
<feature type="repeat" description="PPR" evidence="2">
    <location>
        <begin position="630"/>
        <end position="664"/>
    </location>
</feature>
<comment type="caution">
    <text evidence="3">The sequence shown here is derived from an EMBL/GenBank/DDBJ whole genome shotgun (WGS) entry which is preliminary data.</text>
</comment>
<dbReference type="Pfam" id="PF13041">
    <property type="entry name" value="PPR_2"/>
    <property type="match status" value="4"/>
</dbReference>
<dbReference type="PANTHER" id="PTHR45613">
    <property type="entry name" value="PENTATRICOPEPTIDE REPEAT-CONTAINING PROTEIN"/>
    <property type="match status" value="1"/>
</dbReference>
<keyword evidence="1" id="KW-0677">Repeat</keyword>
<dbReference type="AlphaFoldDB" id="A0AAW1LFP7"/>